<dbReference type="EMBL" id="KZ987774">
    <property type="protein sequence ID" value="RKP14934.1"/>
    <property type="molecule type" value="Genomic_DNA"/>
</dbReference>
<proteinExistence type="inferred from homology"/>
<evidence type="ECO:0000313" key="3">
    <source>
        <dbReference type="Proteomes" id="UP000267251"/>
    </source>
</evidence>
<accession>A0A4P9Y831</accession>
<reference evidence="3" key="1">
    <citation type="journal article" date="2018" name="Nat. Microbiol.">
        <title>Leveraging single-cell genomics to expand the fungal tree of life.</title>
        <authorList>
            <person name="Ahrendt S.R."/>
            <person name="Quandt C.A."/>
            <person name="Ciobanu D."/>
            <person name="Clum A."/>
            <person name="Salamov A."/>
            <person name="Andreopoulos B."/>
            <person name="Cheng J.F."/>
            <person name="Woyke T."/>
            <person name="Pelin A."/>
            <person name="Henrissat B."/>
            <person name="Reynolds N.K."/>
            <person name="Benny G.L."/>
            <person name="Smith M.E."/>
            <person name="James T.Y."/>
            <person name="Grigoriev I.V."/>
        </authorList>
    </citation>
    <scope>NUCLEOTIDE SEQUENCE [LARGE SCALE GENOMIC DNA]</scope>
</reference>
<dbReference type="InterPro" id="IPR011990">
    <property type="entry name" value="TPR-like_helical_dom_sf"/>
</dbReference>
<protein>
    <submittedName>
        <fullName evidence="2">Uncharacterized protein</fullName>
    </submittedName>
</protein>
<evidence type="ECO:0000313" key="2">
    <source>
        <dbReference type="EMBL" id="RKP14934.1"/>
    </source>
</evidence>
<dbReference type="InterPro" id="IPR038906">
    <property type="entry name" value="TTC36"/>
</dbReference>
<dbReference type="SMART" id="SM00028">
    <property type="entry name" value="TPR"/>
    <property type="match status" value="2"/>
</dbReference>
<dbReference type="Proteomes" id="UP000267251">
    <property type="component" value="Unassembled WGS sequence"/>
</dbReference>
<dbReference type="PANTHER" id="PTHR21405">
    <property type="entry name" value="CDNA SEQUENCE BC021608"/>
    <property type="match status" value="1"/>
</dbReference>
<dbReference type="GO" id="GO:0006570">
    <property type="term" value="P:tyrosine metabolic process"/>
    <property type="evidence" value="ECO:0007669"/>
    <property type="project" value="TreeGrafter"/>
</dbReference>
<dbReference type="PANTHER" id="PTHR21405:SF0">
    <property type="entry name" value="TETRATRICOPEPTIDE REPEAT PROTEIN 36"/>
    <property type="match status" value="1"/>
</dbReference>
<dbReference type="InterPro" id="IPR019734">
    <property type="entry name" value="TPR_rpt"/>
</dbReference>
<feature type="non-terminal residue" evidence="2">
    <location>
        <position position="1"/>
    </location>
</feature>
<comment type="similarity">
    <text evidence="1">Belongs to the TTC36 family.</text>
</comment>
<keyword evidence="3" id="KW-1185">Reference proteome</keyword>
<sequence length="138" mass="15198">LKQLQDLEGKAIKAAENNDLDTALHHCDQAISLEPTYASAYNNKAQILRMSKKSKIALDSLNLAIQHAHGDKRILRQAYTQRAILRKEMGDQEGSASDFEMGAKYGHTLAKAAATAENPYAKMCHAMVMESLRNEGAI</sequence>
<dbReference type="Pfam" id="PF13431">
    <property type="entry name" value="TPR_17"/>
    <property type="match status" value="1"/>
</dbReference>
<dbReference type="SUPFAM" id="SSF48452">
    <property type="entry name" value="TPR-like"/>
    <property type="match status" value="1"/>
</dbReference>
<organism evidence="2 3">
    <name type="scientific">Piptocephalis cylindrospora</name>
    <dbReference type="NCBI Taxonomy" id="1907219"/>
    <lineage>
        <taxon>Eukaryota</taxon>
        <taxon>Fungi</taxon>
        <taxon>Fungi incertae sedis</taxon>
        <taxon>Zoopagomycota</taxon>
        <taxon>Zoopagomycotina</taxon>
        <taxon>Zoopagomycetes</taxon>
        <taxon>Zoopagales</taxon>
        <taxon>Piptocephalidaceae</taxon>
        <taxon>Piptocephalis</taxon>
    </lineage>
</organism>
<gene>
    <name evidence="2" type="ORF">BJ684DRAFT_7831</name>
</gene>
<name>A0A4P9Y831_9FUNG</name>
<evidence type="ECO:0000256" key="1">
    <source>
        <dbReference type="ARBA" id="ARBA00006995"/>
    </source>
</evidence>
<dbReference type="AlphaFoldDB" id="A0A4P9Y831"/>
<dbReference type="Gene3D" id="1.25.40.10">
    <property type="entry name" value="Tetratricopeptide repeat domain"/>
    <property type="match status" value="1"/>
</dbReference>
<dbReference type="OrthoDB" id="539634at2759"/>